<comment type="subcellular location">
    <subcellularLocation>
        <location evidence="1">Membrane</location>
    </subcellularLocation>
</comment>
<feature type="region of interest" description="Disordered" evidence="6">
    <location>
        <begin position="325"/>
        <end position="365"/>
    </location>
</feature>
<feature type="compositionally biased region" description="Low complexity" evidence="6">
    <location>
        <begin position="28"/>
        <end position="53"/>
    </location>
</feature>
<protein>
    <submittedName>
        <fullName evidence="8">CD276 molecule</fullName>
    </submittedName>
</protein>
<dbReference type="InterPro" id="IPR036179">
    <property type="entry name" value="Ig-like_dom_sf"/>
</dbReference>
<dbReference type="GO" id="GO:0001817">
    <property type="term" value="P:regulation of cytokine production"/>
    <property type="evidence" value="ECO:0007669"/>
    <property type="project" value="TreeGrafter"/>
</dbReference>
<dbReference type="PROSITE" id="PS50835">
    <property type="entry name" value="IG_LIKE"/>
    <property type="match status" value="1"/>
</dbReference>
<dbReference type="GO" id="GO:0050852">
    <property type="term" value="P:T cell receptor signaling pathway"/>
    <property type="evidence" value="ECO:0007669"/>
    <property type="project" value="TreeGrafter"/>
</dbReference>
<evidence type="ECO:0000256" key="6">
    <source>
        <dbReference type="SAM" id="MobiDB-lite"/>
    </source>
</evidence>
<dbReference type="PANTHER" id="PTHR24100:SF155">
    <property type="entry name" value="CD276 ANTIGEN"/>
    <property type="match status" value="1"/>
</dbReference>
<gene>
    <name evidence="8" type="primary">CD276</name>
</gene>
<dbReference type="Gene3D" id="2.60.40.10">
    <property type="entry name" value="Immunoglobulins"/>
    <property type="match status" value="1"/>
</dbReference>
<evidence type="ECO:0000256" key="5">
    <source>
        <dbReference type="ARBA" id="ARBA00023319"/>
    </source>
</evidence>
<sequence length="365" mass="38765">APGSSRPFPAGSAPSQSRRGRRPRCLRRGPAPGSQRGFSPPGFPLLLPHPGFSRAKDALPAAHPGAWPGRRHGDPGAGGARGGPVWPGRHPAVLLLPRGQLQRGRAEPHLAADGHQAPGARVLRGPGPAAGPGPGLRQPHGALLRPAAAGQRVAAAAPRAHRRRGQLHLLRARARLHSAAVALQVAAPYSKPSVHLEPSKELKPGDVAEVTCHASRGYPEASVLWQDSRGANLTANVTTWQVANEEGLFEVRSVLRVLVEPGVTYSCLVLNAALRQHGHASVTITGQPLAFPAVALWVTVALAVCVVALLGVLAFVCHQKIRESCREDEERAGPEERDEEGEEPKTALQLLENTESREDREQEID</sequence>
<dbReference type="SUPFAM" id="SSF48726">
    <property type="entry name" value="Immunoglobulin"/>
    <property type="match status" value="1"/>
</dbReference>
<dbReference type="FunFam" id="2.60.40.10:FF:000088">
    <property type="entry name" value="Butyrophilin subfamily 1 member A1"/>
    <property type="match status" value="1"/>
</dbReference>
<dbReference type="PANTHER" id="PTHR24100">
    <property type="entry name" value="BUTYROPHILIN"/>
    <property type="match status" value="1"/>
</dbReference>
<feature type="compositionally biased region" description="Basic and acidic residues" evidence="6">
    <location>
        <begin position="325"/>
        <end position="335"/>
    </location>
</feature>
<feature type="transmembrane region" description="Helical" evidence="7">
    <location>
        <begin position="294"/>
        <end position="316"/>
    </location>
</feature>
<dbReference type="InterPro" id="IPR013783">
    <property type="entry name" value="Ig-like_fold"/>
</dbReference>
<dbReference type="Pfam" id="PF22705">
    <property type="entry name" value="C2-set_3"/>
    <property type="match status" value="1"/>
</dbReference>
<keyword evidence="9" id="KW-1185">Reference proteome</keyword>
<dbReference type="GO" id="GO:0009897">
    <property type="term" value="C:external side of plasma membrane"/>
    <property type="evidence" value="ECO:0007669"/>
    <property type="project" value="TreeGrafter"/>
</dbReference>
<dbReference type="GO" id="GO:0005102">
    <property type="term" value="F:signaling receptor binding"/>
    <property type="evidence" value="ECO:0007669"/>
    <property type="project" value="TreeGrafter"/>
</dbReference>
<evidence type="ECO:0000313" key="8">
    <source>
        <dbReference type="Ensembl" id="ENSCPVP00000001463.2"/>
    </source>
</evidence>
<accession>A0A8U8BBC3</accession>
<feature type="region of interest" description="Disordered" evidence="6">
    <location>
        <begin position="1"/>
        <end position="85"/>
    </location>
</feature>
<keyword evidence="4 7" id="KW-0472">Membrane</keyword>
<evidence type="ECO:0000256" key="2">
    <source>
        <dbReference type="ARBA" id="ARBA00022692"/>
    </source>
</evidence>
<evidence type="ECO:0000256" key="3">
    <source>
        <dbReference type="ARBA" id="ARBA00022989"/>
    </source>
</evidence>
<evidence type="ECO:0000256" key="7">
    <source>
        <dbReference type="SAM" id="Phobius"/>
    </source>
</evidence>
<keyword evidence="2 7" id="KW-0812">Transmembrane</keyword>
<dbReference type="InterPro" id="IPR003597">
    <property type="entry name" value="Ig_C1-set"/>
</dbReference>
<dbReference type="InterPro" id="IPR053896">
    <property type="entry name" value="BTN3A2-like_Ig-C"/>
</dbReference>
<reference evidence="8" key="1">
    <citation type="submission" date="2020-02" db="EMBL/GenBank/DDBJ databases">
        <authorList>
            <person name="Enbody D E."/>
            <person name="Pettersson E M."/>
        </authorList>
    </citation>
    <scope>NUCLEOTIDE SEQUENCE [LARGE SCALE GENOMIC DNA]</scope>
</reference>
<evidence type="ECO:0000313" key="9">
    <source>
        <dbReference type="Proteomes" id="UP000694382"/>
    </source>
</evidence>
<dbReference type="Proteomes" id="UP000694382">
    <property type="component" value="Chromosome 10"/>
</dbReference>
<dbReference type="Ensembl" id="ENSCPVT00000001530.2">
    <property type="protein sequence ID" value="ENSCPVP00000001463.2"/>
    <property type="gene ID" value="ENSCPVG00000001101.2"/>
</dbReference>
<feature type="compositionally biased region" description="Basic residues" evidence="6">
    <location>
        <begin position="18"/>
        <end position="27"/>
    </location>
</feature>
<dbReference type="AlphaFoldDB" id="A0A8C3M6X6"/>
<keyword evidence="5" id="KW-0393">Immunoglobulin domain</keyword>
<accession>A0A8C3M6X6</accession>
<reference evidence="8" key="2">
    <citation type="submission" date="2025-08" db="UniProtKB">
        <authorList>
            <consortium name="Ensembl"/>
        </authorList>
    </citation>
    <scope>IDENTIFICATION</scope>
</reference>
<name>A0A8C3M6X6_GEOPR</name>
<organism evidence="8 9">
    <name type="scientific">Geospiza parvula</name>
    <name type="common">Small tree-finch</name>
    <name type="synonym">Camarhynchus parvulus</name>
    <dbReference type="NCBI Taxonomy" id="87175"/>
    <lineage>
        <taxon>Eukaryota</taxon>
        <taxon>Metazoa</taxon>
        <taxon>Chordata</taxon>
        <taxon>Craniata</taxon>
        <taxon>Vertebrata</taxon>
        <taxon>Euteleostomi</taxon>
        <taxon>Archelosauria</taxon>
        <taxon>Archosauria</taxon>
        <taxon>Dinosauria</taxon>
        <taxon>Saurischia</taxon>
        <taxon>Theropoda</taxon>
        <taxon>Coelurosauria</taxon>
        <taxon>Aves</taxon>
        <taxon>Neognathae</taxon>
        <taxon>Neoaves</taxon>
        <taxon>Telluraves</taxon>
        <taxon>Australaves</taxon>
        <taxon>Passeriformes</taxon>
        <taxon>Thraupidae</taxon>
        <taxon>Camarhynchus</taxon>
    </lineage>
</organism>
<reference evidence="8" key="3">
    <citation type="submission" date="2025-09" db="UniProtKB">
        <authorList>
            <consortium name="Ensembl"/>
        </authorList>
    </citation>
    <scope>IDENTIFICATION</scope>
</reference>
<evidence type="ECO:0000256" key="1">
    <source>
        <dbReference type="ARBA" id="ARBA00004370"/>
    </source>
</evidence>
<dbReference type="InterPro" id="IPR007110">
    <property type="entry name" value="Ig-like_dom"/>
</dbReference>
<evidence type="ECO:0000256" key="4">
    <source>
        <dbReference type="ARBA" id="ARBA00023136"/>
    </source>
</evidence>
<proteinExistence type="predicted"/>
<dbReference type="SMART" id="SM00407">
    <property type="entry name" value="IGc1"/>
    <property type="match status" value="1"/>
</dbReference>
<keyword evidence="3 7" id="KW-1133">Transmembrane helix</keyword>
<dbReference type="InterPro" id="IPR050504">
    <property type="entry name" value="IgSF_BTN/MOG"/>
</dbReference>